<feature type="domain" description="Nitroreductase" evidence="1">
    <location>
        <begin position="164"/>
        <end position="217"/>
    </location>
</feature>
<sequence>MSDAIDLTQERRKYTPKADLTEVRRNYEYDMDKFLKYSSTRDINPDPAALTSYLVSAYHSLEKGLAMEVPKAGFGLRKIRPVLAAIAELENSGAASVATRGARGCMRAYVQYHDDRGLPLPVEVEAELRAFVAGMAAVDYPGGSITLNRKEIEEATNFDYDRFIQTRCSVRHFTGESVSPEEVKKAVQRAIKTPRTCNREMRRVYAAYDPELRNDLLSYHNGNRGFGHKLGAVLVVTVDLREFDMIGERNQGWIDGGLFAMSLVYALHAGRLGTCMLNWSEDCVRDQRVRDAFQIPDHEIIITFVGVGHLPDSFEVAASPAPSADEVLSIIAVRPSGS</sequence>
<dbReference type="AlphaFoldDB" id="A0A1B6VFX7"/>
<name>A0A1B6VFX7_9PROT</name>
<proteinExistence type="predicted"/>
<dbReference type="Pfam" id="PF00881">
    <property type="entry name" value="Nitroreductase"/>
    <property type="match status" value="1"/>
</dbReference>
<evidence type="ECO:0000313" key="2">
    <source>
        <dbReference type="EMBL" id="OAJ66113.1"/>
    </source>
</evidence>
<dbReference type="Proteomes" id="UP000077786">
    <property type="component" value="Unassembled WGS sequence"/>
</dbReference>
<dbReference type="GO" id="GO:0016491">
    <property type="term" value="F:oxidoreductase activity"/>
    <property type="evidence" value="ECO:0007669"/>
    <property type="project" value="InterPro"/>
</dbReference>
<evidence type="ECO:0000313" key="3">
    <source>
        <dbReference type="Proteomes" id="UP000077786"/>
    </source>
</evidence>
<dbReference type="EMBL" id="LUTU01000021">
    <property type="protein sequence ID" value="OAJ66113.1"/>
    <property type="molecule type" value="Genomic_DNA"/>
</dbReference>
<dbReference type="InterPro" id="IPR029479">
    <property type="entry name" value="Nitroreductase"/>
</dbReference>
<dbReference type="RefSeq" id="WP_232309410.1">
    <property type="nucleotide sequence ID" value="NZ_LUTU01000021.1"/>
</dbReference>
<organism evidence="2 3">
    <name type="scientific">Gluconobacter cerinus</name>
    <dbReference type="NCBI Taxonomy" id="38307"/>
    <lineage>
        <taxon>Bacteria</taxon>
        <taxon>Pseudomonadati</taxon>
        <taxon>Pseudomonadota</taxon>
        <taxon>Alphaproteobacteria</taxon>
        <taxon>Acetobacterales</taxon>
        <taxon>Acetobacteraceae</taxon>
        <taxon>Gluconobacter</taxon>
    </lineage>
</organism>
<protein>
    <submittedName>
        <fullName evidence="2">Nitroreductase family protein</fullName>
    </submittedName>
</protein>
<gene>
    <name evidence="2" type="ORF">A0123_03240</name>
</gene>
<reference evidence="2 3" key="1">
    <citation type="submission" date="2016-03" db="EMBL/GenBank/DDBJ databases">
        <title>Draft genome sequence of Gluconobacter cerinus strain CECT 9110.</title>
        <authorList>
            <person name="Sainz F."/>
            <person name="Mas A."/>
            <person name="Torija M.J."/>
        </authorList>
    </citation>
    <scope>NUCLEOTIDE SEQUENCE [LARGE SCALE GENOMIC DNA]</scope>
    <source>
        <strain evidence="2 3">CECT 9110</strain>
    </source>
</reference>
<comment type="caution">
    <text evidence="2">The sequence shown here is derived from an EMBL/GenBank/DDBJ whole genome shotgun (WGS) entry which is preliminary data.</text>
</comment>
<evidence type="ECO:0000259" key="1">
    <source>
        <dbReference type="Pfam" id="PF00881"/>
    </source>
</evidence>
<dbReference type="SUPFAM" id="SSF55469">
    <property type="entry name" value="FMN-dependent nitroreductase-like"/>
    <property type="match status" value="1"/>
</dbReference>
<dbReference type="PATRIC" id="fig|38307.3.peg.3387"/>
<dbReference type="InterPro" id="IPR000415">
    <property type="entry name" value="Nitroreductase-like"/>
</dbReference>
<dbReference type="CDD" id="cd02062">
    <property type="entry name" value="Nitro_FMN_reductase"/>
    <property type="match status" value="1"/>
</dbReference>
<dbReference type="Gene3D" id="3.40.109.10">
    <property type="entry name" value="NADH Oxidase"/>
    <property type="match status" value="1"/>
</dbReference>
<accession>A0A1B6VFX7</accession>